<feature type="domain" description="CBM6" evidence="2">
    <location>
        <begin position="491"/>
        <end position="613"/>
    </location>
</feature>
<sequence length="700" mass="77857">MTGFPSNFFKGGIFRGINGKKWINPMGIITASNGKELRVDAITEGWIDNSEKIFTDNGKGFGFIFHLNALNREGEWFQQGNKIYFKPPNGTNPNNLLITAKNRKWAFQINRKNGVKIQGLNIHAASIQMDKSSNCQVVDSSIQYLWPFFTRKGYGVSRTEQGGVFVNGNNNKFTNCYIAHSWGHGLFIDEGKNTKIKNCFIEDIGWIAQFTSSIQNNGGDGTEITKTTLGSTGRFHIRTNDGKIDITYNDLYDCMKMGQDAGSIQCTNGGNWGVPVDMKGSEIAYNRIHDSNTLTDGHKEFVLALYLEGCYNYTVHHNLIYNFKTDVVPDGTFAYLGPRQAKIKDSYFYNNTVWNMDWGIRIWNRDNKGKIENIRFWNNIIDTKAKDDDKNHIYQNINFQNNVRNVTGNGNALFVNAAQGDFRLKQGTSPINNGRFINGITTNVNGPKPDVGAIEYGSSFPDVGSTLNPNDFNSGNHSGGNTSGERHIIPGKIEAEDFLTQSGVRLENTTDTGGGKSIGYIENGDHTEYLVTVKEAGEYKISARVASLNSSGKINVTYKKRNIGELNVVNTGGWQSWKTVTMVTNLTEGDNKIRLDFSGGNGFLFNLNWLSFKKMGSNKTINIDQEDRGSYLKIIPNPIKGGSMHLFQKGNTKLKILNMSGAVLKELTVSQEETTIDVSGLADGIYVLKSNTNSTKFTIQ</sequence>
<keyword evidence="1" id="KW-0732">Signal</keyword>
<dbReference type="OrthoDB" id="9775889at2"/>
<dbReference type="NCBIfam" id="TIGR04183">
    <property type="entry name" value="Por_Secre_tail"/>
    <property type="match status" value="1"/>
</dbReference>
<dbReference type="AlphaFoldDB" id="A0A162XZH9"/>
<evidence type="ECO:0000313" key="3">
    <source>
        <dbReference type="EMBL" id="KZS38853.1"/>
    </source>
</evidence>
<dbReference type="SMART" id="SM00606">
    <property type="entry name" value="CBD_IV"/>
    <property type="match status" value="1"/>
</dbReference>
<dbReference type="InterPro" id="IPR008979">
    <property type="entry name" value="Galactose-bd-like_sf"/>
</dbReference>
<protein>
    <recommendedName>
        <fullName evidence="2">CBM6 domain-containing protein</fullName>
    </recommendedName>
</protein>
<dbReference type="SUPFAM" id="SSF49785">
    <property type="entry name" value="Galactose-binding domain-like"/>
    <property type="match status" value="1"/>
</dbReference>
<dbReference type="InterPro" id="IPR011050">
    <property type="entry name" value="Pectin_lyase_fold/virulence"/>
</dbReference>
<dbReference type="SMART" id="SM00710">
    <property type="entry name" value="PbH1"/>
    <property type="match status" value="3"/>
</dbReference>
<name>A0A162XZH9_9FLAO</name>
<dbReference type="GO" id="GO:0030246">
    <property type="term" value="F:carbohydrate binding"/>
    <property type="evidence" value="ECO:0007669"/>
    <property type="project" value="InterPro"/>
</dbReference>
<dbReference type="EMBL" id="LQRT01000046">
    <property type="protein sequence ID" value="KZS38853.1"/>
    <property type="molecule type" value="Genomic_DNA"/>
</dbReference>
<dbReference type="Proteomes" id="UP000076715">
    <property type="component" value="Unassembled WGS sequence"/>
</dbReference>
<dbReference type="Gene3D" id="2.60.120.260">
    <property type="entry name" value="Galactose-binding domain-like"/>
    <property type="match status" value="1"/>
</dbReference>
<dbReference type="Gene3D" id="2.160.20.10">
    <property type="entry name" value="Single-stranded right-handed beta-helix, Pectin lyase-like"/>
    <property type="match status" value="1"/>
</dbReference>
<dbReference type="InterPro" id="IPR006626">
    <property type="entry name" value="PbH1"/>
</dbReference>
<dbReference type="STRING" id="1642818.AWE51_14830"/>
<dbReference type="InterPro" id="IPR026444">
    <property type="entry name" value="Secre_tail"/>
</dbReference>
<reference evidence="3 4" key="1">
    <citation type="submission" date="2016-01" db="EMBL/GenBank/DDBJ databases">
        <title>The draft genome sequence of Aquimarina sp. RZW4-3-2.</title>
        <authorList>
            <person name="Wang Y."/>
        </authorList>
    </citation>
    <scope>NUCLEOTIDE SEQUENCE [LARGE SCALE GENOMIC DNA]</scope>
    <source>
        <strain evidence="3 4">RZW4-3-2</strain>
    </source>
</reference>
<evidence type="ECO:0000259" key="2">
    <source>
        <dbReference type="PROSITE" id="PS51175"/>
    </source>
</evidence>
<proteinExistence type="predicted"/>
<dbReference type="InterPro" id="IPR006584">
    <property type="entry name" value="Cellulose-bd_IV"/>
</dbReference>
<keyword evidence="4" id="KW-1185">Reference proteome</keyword>
<dbReference type="InterPro" id="IPR012334">
    <property type="entry name" value="Pectin_lyas_fold"/>
</dbReference>
<dbReference type="Pfam" id="PF18962">
    <property type="entry name" value="Por_Secre_tail"/>
    <property type="match status" value="1"/>
</dbReference>
<dbReference type="RefSeq" id="WP_066318673.1">
    <property type="nucleotide sequence ID" value="NZ_LQRT01000046.1"/>
</dbReference>
<accession>A0A162XZH9</accession>
<gene>
    <name evidence="3" type="ORF">AWE51_14830</name>
</gene>
<dbReference type="CDD" id="cd04080">
    <property type="entry name" value="CBM6_cellulase-like"/>
    <property type="match status" value="1"/>
</dbReference>
<dbReference type="PROSITE" id="PS51175">
    <property type="entry name" value="CBM6"/>
    <property type="match status" value="1"/>
</dbReference>
<dbReference type="SUPFAM" id="SSF51126">
    <property type="entry name" value="Pectin lyase-like"/>
    <property type="match status" value="1"/>
</dbReference>
<dbReference type="Pfam" id="PF03422">
    <property type="entry name" value="CBM_6"/>
    <property type="match status" value="1"/>
</dbReference>
<evidence type="ECO:0000256" key="1">
    <source>
        <dbReference type="ARBA" id="ARBA00022729"/>
    </source>
</evidence>
<dbReference type="InterPro" id="IPR005084">
    <property type="entry name" value="CBM6"/>
</dbReference>
<evidence type="ECO:0000313" key="4">
    <source>
        <dbReference type="Proteomes" id="UP000076715"/>
    </source>
</evidence>
<organism evidence="3 4">
    <name type="scientific">Aquimarina aggregata</name>
    <dbReference type="NCBI Taxonomy" id="1642818"/>
    <lineage>
        <taxon>Bacteria</taxon>
        <taxon>Pseudomonadati</taxon>
        <taxon>Bacteroidota</taxon>
        <taxon>Flavobacteriia</taxon>
        <taxon>Flavobacteriales</taxon>
        <taxon>Flavobacteriaceae</taxon>
        <taxon>Aquimarina</taxon>
    </lineage>
</organism>
<comment type="caution">
    <text evidence="3">The sequence shown here is derived from an EMBL/GenBank/DDBJ whole genome shotgun (WGS) entry which is preliminary data.</text>
</comment>